<protein>
    <submittedName>
        <fullName evidence="1">Uncharacterized protein</fullName>
    </submittedName>
</protein>
<evidence type="ECO:0000313" key="1">
    <source>
        <dbReference type="EMBL" id="GBP24190.1"/>
    </source>
</evidence>
<evidence type="ECO:0000313" key="2">
    <source>
        <dbReference type="Proteomes" id="UP000299102"/>
    </source>
</evidence>
<organism evidence="1 2">
    <name type="scientific">Eumeta variegata</name>
    <name type="common">Bagworm moth</name>
    <name type="synonym">Eumeta japonica</name>
    <dbReference type="NCBI Taxonomy" id="151549"/>
    <lineage>
        <taxon>Eukaryota</taxon>
        <taxon>Metazoa</taxon>
        <taxon>Ecdysozoa</taxon>
        <taxon>Arthropoda</taxon>
        <taxon>Hexapoda</taxon>
        <taxon>Insecta</taxon>
        <taxon>Pterygota</taxon>
        <taxon>Neoptera</taxon>
        <taxon>Endopterygota</taxon>
        <taxon>Lepidoptera</taxon>
        <taxon>Glossata</taxon>
        <taxon>Ditrysia</taxon>
        <taxon>Tineoidea</taxon>
        <taxon>Psychidae</taxon>
        <taxon>Oiketicinae</taxon>
        <taxon>Eumeta</taxon>
    </lineage>
</organism>
<name>A0A4C1UDI8_EUMVA</name>
<gene>
    <name evidence="1" type="ORF">EVAR_10417_1</name>
</gene>
<dbReference type="AlphaFoldDB" id="A0A4C1UDI8"/>
<reference evidence="1 2" key="1">
    <citation type="journal article" date="2019" name="Commun. Biol.">
        <title>The bagworm genome reveals a unique fibroin gene that provides high tensile strength.</title>
        <authorList>
            <person name="Kono N."/>
            <person name="Nakamura H."/>
            <person name="Ohtoshi R."/>
            <person name="Tomita M."/>
            <person name="Numata K."/>
            <person name="Arakawa K."/>
        </authorList>
    </citation>
    <scope>NUCLEOTIDE SEQUENCE [LARGE SCALE GENOMIC DNA]</scope>
</reference>
<sequence length="112" mass="13437">MSFADLLDSFRKLERRARHRLRAAVQRPAPAHSFNNFNFPIKLLEVHTQKSCKKIQIMSRISNERSPQYTCSSWGRRPLARPRTPPTTGFRFQIFYKIQYLYRQTLIFLYID</sequence>
<proteinExistence type="predicted"/>
<accession>A0A4C1UDI8</accession>
<dbReference type="EMBL" id="BGZK01000158">
    <property type="protein sequence ID" value="GBP24190.1"/>
    <property type="molecule type" value="Genomic_DNA"/>
</dbReference>
<keyword evidence="2" id="KW-1185">Reference proteome</keyword>
<dbReference type="Proteomes" id="UP000299102">
    <property type="component" value="Unassembled WGS sequence"/>
</dbReference>
<comment type="caution">
    <text evidence="1">The sequence shown here is derived from an EMBL/GenBank/DDBJ whole genome shotgun (WGS) entry which is preliminary data.</text>
</comment>